<dbReference type="KEGG" id="mod:AS202_05210"/>
<dbReference type="GeneID" id="66974229"/>
<dbReference type="AlphaFoldDB" id="A0A0S7E715"/>
<dbReference type="Proteomes" id="UP000069030">
    <property type="component" value="Chromosome"/>
</dbReference>
<keyword evidence="2" id="KW-0812">Transmembrane</keyword>
<evidence type="ECO:0000259" key="5">
    <source>
        <dbReference type="Pfam" id="PF04932"/>
    </source>
</evidence>
<dbReference type="PANTHER" id="PTHR37422:SF17">
    <property type="entry name" value="O-ANTIGEN LIGASE"/>
    <property type="match status" value="1"/>
</dbReference>
<dbReference type="PANTHER" id="PTHR37422">
    <property type="entry name" value="TEICHURONIC ACID BIOSYNTHESIS PROTEIN TUAE"/>
    <property type="match status" value="1"/>
</dbReference>
<dbReference type="InterPro" id="IPR051533">
    <property type="entry name" value="WaaL-like"/>
</dbReference>
<protein>
    <recommendedName>
        <fullName evidence="5">O-antigen ligase-related domain-containing protein</fullName>
    </recommendedName>
</protein>
<keyword evidence="4" id="KW-0472">Membrane</keyword>
<dbReference type="InterPro" id="IPR007016">
    <property type="entry name" value="O-antigen_ligase-rel_domated"/>
</dbReference>
<evidence type="ECO:0000256" key="1">
    <source>
        <dbReference type="ARBA" id="ARBA00004141"/>
    </source>
</evidence>
<gene>
    <name evidence="6" type="ORF">AS202_05210</name>
</gene>
<evidence type="ECO:0000256" key="2">
    <source>
        <dbReference type="ARBA" id="ARBA00022692"/>
    </source>
</evidence>
<accession>A0A0S7E715</accession>
<dbReference type="Pfam" id="PF04932">
    <property type="entry name" value="Wzy_C"/>
    <property type="match status" value="1"/>
</dbReference>
<dbReference type="GO" id="GO:0016020">
    <property type="term" value="C:membrane"/>
    <property type="evidence" value="ECO:0007669"/>
    <property type="project" value="UniProtKB-SubCell"/>
</dbReference>
<evidence type="ECO:0000313" key="7">
    <source>
        <dbReference type="Proteomes" id="UP000069030"/>
    </source>
</evidence>
<dbReference type="EMBL" id="CP013690">
    <property type="protein sequence ID" value="ALU25572.1"/>
    <property type="molecule type" value="Genomic_DNA"/>
</dbReference>
<evidence type="ECO:0000256" key="3">
    <source>
        <dbReference type="ARBA" id="ARBA00022989"/>
    </source>
</evidence>
<evidence type="ECO:0000313" key="6">
    <source>
        <dbReference type="EMBL" id="ALU25572.1"/>
    </source>
</evidence>
<sequence length="425" mass="49425">MERKLVLLGTSLFCFLIPIYTKLANIGLGLLVVSVLFYIYKNRKNLEIYGLKIYVKNSFKTTVFIFVLLILGLLYTEDLKNSIKLIERFSSYLLIPIIFSFFPLVFLQKIKDVSFKAFVGGTFVSSCILILNNFYNYYLFKGQSIVLERDIFSYDFTYHVFASLLDFHPVFYGFYVVFALVIVLENKTVFHKTVRVLLVFVLVICLLFLNSRSPFLLLTLYILFCIIRAFVLFVKYRKGGIQLLIVVSLVIFSSLGLNQVLKGTYLYERISSQVVWELTENKGTSYSGEFKNDSRWSRWEAIFYKGMEHPFVGSGSGSEDRISLEAYKQEGLIYAVKEKYGPHNQYLSFFIEYGLVGVALFFYFLVVNVIHNIRAKNFTFLFLFVIIGVGSLFDSILYRNMAIIFFSFYASIFTLINLKNERRNF</sequence>
<dbReference type="RefSeq" id="WP_006257981.1">
    <property type="nucleotide sequence ID" value="NZ_BCMQ01000002.1"/>
</dbReference>
<keyword evidence="3" id="KW-1133">Transmembrane helix</keyword>
<feature type="domain" description="O-antigen ligase-related" evidence="5">
    <location>
        <begin position="198"/>
        <end position="362"/>
    </location>
</feature>
<proteinExistence type="predicted"/>
<organism evidence="6 7">
    <name type="scientific">Myroides odoratimimus</name>
    <dbReference type="NCBI Taxonomy" id="76832"/>
    <lineage>
        <taxon>Bacteria</taxon>
        <taxon>Pseudomonadati</taxon>
        <taxon>Bacteroidota</taxon>
        <taxon>Flavobacteriia</taxon>
        <taxon>Flavobacteriales</taxon>
        <taxon>Flavobacteriaceae</taxon>
        <taxon>Myroides</taxon>
    </lineage>
</organism>
<evidence type="ECO:0000256" key="4">
    <source>
        <dbReference type="ARBA" id="ARBA00023136"/>
    </source>
</evidence>
<comment type="subcellular location">
    <subcellularLocation>
        <location evidence="1">Membrane</location>
        <topology evidence="1">Multi-pass membrane protein</topology>
    </subcellularLocation>
</comment>
<name>A0A0S7E715_9FLAO</name>
<reference evidence="6 7" key="1">
    <citation type="journal article" date="2016" name="J. Zhejiang Univ. Sci. B">
        <title>Antibiotic resistance mechanisms of Myroides sp.</title>
        <authorList>
            <person name="Hu S."/>
            <person name="Yuan S."/>
            <person name="Qu H."/>
            <person name="Jiang T."/>
            <person name="Zhou Y."/>
            <person name="Wang M."/>
            <person name="Ming D."/>
        </authorList>
    </citation>
    <scope>NUCLEOTIDE SEQUENCE [LARGE SCALE GENOMIC DNA]</scope>
    <source>
        <strain evidence="6 7">PR63039</strain>
    </source>
</reference>